<sequence>MQKINREDMLELTRRMTVKRNCFHRIAGAYLDADGFIDGTFNIHFQKLSSADQEKNLKIAKAIPFSETNEELKLYHFSEEAKKPGNVWSVLMELRNSELKNDALLESFYEFVSDQYSASGDYAIYMFYGSYDVPVKAKDKESLWDSEEVYNFLICAICPVSGDYEPGDARCGFLFPAFTDHSSDLYGIDVFHAKL</sequence>
<dbReference type="Pfam" id="PF14199">
    <property type="entry name" value="DUF4317"/>
    <property type="match status" value="1"/>
</dbReference>
<organism evidence="1 2">
    <name type="scientific">Jingyaoa shaoxingensis</name>
    <dbReference type="NCBI Taxonomy" id="2763671"/>
    <lineage>
        <taxon>Bacteria</taxon>
        <taxon>Bacillati</taxon>
        <taxon>Bacillota</taxon>
        <taxon>Clostridia</taxon>
        <taxon>Lachnospirales</taxon>
        <taxon>Lachnospiraceae</taxon>
        <taxon>Jingyaoa</taxon>
    </lineage>
</organism>
<name>A0ABR7NBY3_9FIRM</name>
<evidence type="ECO:0000313" key="2">
    <source>
        <dbReference type="Proteomes" id="UP000657421"/>
    </source>
</evidence>
<dbReference type="RefSeq" id="WP_249309330.1">
    <property type="nucleotide sequence ID" value="NZ_JACRSZ010000013.1"/>
</dbReference>
<comment type="caution">
    <text evidence="1">The sequence shown here is derived from an EMBL/GenBank/DDBJ whole genome shotgun (WGS) entry which is preliminary data.</text>
</comment>
<dbReference type="InterPro" id="IPR025466">
    <property type="entry name" value="DUF4317"/>
</dbReference>
<keyword evidence="2" id="KW-1185">Reference proteome</keyword>
<proteinExistence type="predicted"/>
<dbReference type="Proteomes" id="UP000657421">
    <property type="component" value="Unassembled WGS sequence"/>
</dbReference>
<evidence type="ECO:0000313" key="1">
    <source>
        <dbReference type="EMBL" id="MBC8573911.1"/>
    </source>
</evidence>
<reference evidence="1 2" key="1">
    <citation type="submission" date="2020-08" db="EMBL/GenBank/DDBJ databases">
        <title>Genome public.</title>
        <authorList>
            <person name="Liu C."/>
            <person name="Sun Q."/>
        </authorList>
    </citation>
    <scope>NUCLEOTIDE SEQUENCE [LARGE SCALE GENOMIC DNA]</scope>
    <source>
        <strain evidence="1 2">NSJ-46</strain>
    </source>
</reference>
<accession>A0ABR7NBY3</accession>
<gene>
    <name evidence="1" type="ORF">H8716_12570</name>
</gene>
<protein>
    <submittedName>
        <fullName evidence="1">DUF4317 family protein</fullName>
    </submittedName>
</protein>
<dbReference type="EMBL" id="JACRSZ010000013">
    <property type="protein sequence ID" value="MBC8573911.1"/>
    <property type="molecule type" value="Genomic_DNA"/>
</dbReference>